<gene>
    <name evidence="1" type="ORF">LOK49_LG03G03644</name>
</gene>
<comment type="caution">
    <text evidence="1">The sequence shown here is derived from an EMBL/GenBank/DDBJ whole genome shotgun (WGS) entry which is preliminary data.</text>
</comment>
<proteinExistence type="predicted"/>
<keyword evidence="2" id="KW-1185">Reference proteome</keyword>
<keyword evidence="1" id="KW-0346">Stress response</keyword>
<organism evidence="1 2">
    <name type="scientific">Camellia lanceoleosa</name>
    <dbReference type="NCBI Taxonomy" id="1840588"/>
    <lineage>
        <taxon>Eukaryota</taxon>
        <taxon>Viridiplantae</taxon>
        <taxon>Streptophyta</taxon>
        <taxon>Embryophyta</taxon>
        <taxon>Tracheophyta</taxon>
        <taxon>Spermatophyta</taxon>
        <taxon>Magnoliopsida</taxon>
        <taxon>eudicotyledons</taxon>
        <taxon>Gunneridae</taxon>
        <taxon>Pentapetalae</taxon>
        <taxon>asterids</taxon>
        <taxon>Ericales</taxon>
        <taxon>Theaceae</taxon>
        <taxon>Camellia</taxon>
    </lineage>
</organism>
<protein>
    <submittedName>
        <fullName evidence="1">Heat shock 70 kDa protein</fullName>
    </submittedName>
</protein>
<evidence type="ECO:0000313" key="1">
    <source>
        <dbReference type="EMBL" id="KAI8022713.1"/>
    </source>
</evidence>
<dbReference type="Proteomes" id="UP001060215">
    <property type="component" value="Chromosome 6"/>
</dbReference>
<reference evidence="1 2" key="1">
    <citation type="journal article" date="2022" name="Plant J.">
        <title>Chromosome-level genome of Camellia lanceoleosa provides a valuable resource for understanding genome evolution and self-incompatibility.</title>
        <authorList>
            <person name="Gong W."/>
            <person name="Xiao S."/>
            <person name="Wang L."/>
            <person name="Liao Z."/>
            <person name="Chang Y."/>
            <person name="Mo W."/>
            <person name="Hu G."/>
            <person name="Li W."/>
            <person name="Zhao G."/>
            <person name="Zhu H."/>
            <person name="Hu X."/>
            <person name="Ji K."/>
            <person name="Xiang X."/>
            <person name="Song Q."/>
            <person name="Yuan D."/>
            <person name="Jin S."/>
            <person name="Zhang L."/>
        </authorList>
    </citation>
    <scope>NUCLEOTIDE SEQUENCE [LARGE SCALE GENOMIC DNA]</scope>
    <source>
        <strain evidence="1">SQ_2022a</strain>
    </source>
</reference>
<name>A0ACC0IAY9_9ERIC</name>
<evidence type="ECO:0000313" key="2">
    <source>
        <dbReference type="Proteomes" id="UP001060215"/>
    </source>
</evidence>
<sequence length="807" mass="88634">MGPGGSDSRTGKRKRGMRSPQTSTKLASKRQAKLPFKKQQRPGDPVQRADRPDVMPRFCRWNISSAVGKLRVTNLTDEGCIQVQCAKLVETLTECHNLKLATAAIEPKECDRIIMDVDPPEACDEHRTVIETVDVGSIEPSFNCWQAGTKNVGTMNTGTPTSKEKLAGKIAPRSEVCPILFPDLLELSSTPDGEGVGHDQGGASDELVGCKVRIAELESEINMKDIRICELEQRVETLEKLLGQHTGNLFADLNTVIGNKDSEIARLSKQVDRMEAKIGSLEDSLDDLEVHEVTQFVVNDGSNQRTPSNSLSGKLSASGNVTSGESAQQSACPAVQLDHVGITEIRIADTETGIEDLTDDFAQWNAHTTPQGVEGTCSPLNAHPVAAENVIDAYAAMLTEMHKTVSGRSEYVGTSYIYTSVCSDMMRNSSAVSRAKYLNVHMKAARGCRYTLFPIYNANHWTVMAHDSESGNWKHYNSMRPKRGVRDEHYNEALKVTTKDGGVIASLNVPRMINEPTTTAIAYGLDKKSTQKGEQTVLIFDFSGGTFDVSLLTIEEAIFEVKATAGDTHLGNEDFDNRLVNHFFAEFKRKHKKDISNNARALRRLRIACDRAKRALSSTTKTTIEIDSLYEGIDFYATITRARFGELCMDLFLKCMQPVKKCLHDAKIDKSQVDEVVLVGGSTRIPKVQQLLQDFFNGKELCKSINPDKAVAYGAAVQVAILTGVGNQKVQDLLLLDVTPLSLGLKTAGGVITTLIPRNTTIPTKKEQVFSTYSNNQPGVLIQVYEGERARTKDNNLLGKFELTGIV</sequence>
<accession>A0ACC0IAY9</accession>
<dbReference type="EMBL" id="CM045763">
    <property type="protein sequence ID" value="KAI8022713.1"/>
    <property type="molecule type" value="Genomic_DNA"/>
</dbReference>